<dbReference type="GO" id="GO:0015807">
    <property type="term" value="P:L-amino acid transport"/>
    <property type="evidence" value="ECO:0007669"/>
    <property type="project" value="TreeGrafter"/>
</dbReference>
<sequence length="246" mass="26227">MPMLEGHRIAVHYGPLEAVHDVSLRIGDGQIVALVGSNGAGKSTTLKAMMGLKPLSRGTLTWGGEDISALPAAARVTRGIALSPEGRRLFPRMTVLENLQLGAHTVRNARVRQRTMEQVYALFPRVAERRHQQAGSLSGGEQQMVAIGRALMAQPKLLMLDEPSLGLAPKIIAEIAHAVEALNHDTGLSIVLVEQNARLALRLAHHAYVLEQGAVVRSGTGQALLADDFVKNAYLGAAPIQGELAA</sequence>
<dbReference type="InterPro" id="IPR003439">
    <property type="entry name" value="ABC_transporter-like_ATP-bd"/>
</dbReference>
<evidence type="ECO:0000259" key="8">
    <source>
        <dbReference type="PROSITE" id="PS50893"/>
    </source>
</evidence>
<keyword evidence="2" id="KW-0813">Transport</keyword>
<evidence type="ECO:0000256" key="1">
    <source>
        <dbReference type="ARBA" id="ARBA00005417"/>
    </source>
</evidence>
<dbReference type="InterPro" id="IPR027417">
    <property type="entry name" value="P-loop_NTPase"/>
</dbReference>
<protein>
    <submittedName>
        <fullName evidence="9">ABC transporter ATP-binding protein</fullName>
    </submittedName>
</protein>
<dbReference type="SUPFAM" id="SSF52540">
    <property type="entry name" value="P-loop containing nucleoside triphosphate hydrolases"/>
    <property type="match status" value="1"/>
</dbReference>
<dbReference type="PANTHER" id="PTHR43820:SF4">
    <property type="entry name" value="HIGH-AFFINITY BRANCHED-CHAIN AMINO ACID TRANSPORT ATP-BINDING PROTEIN LIVF"/>
    <property type="match status" value="1"/>
</dbReference>
<accession>A0A367PTJ1</accession>
<name>A0A367PTJ1_CUPNE</name>
<dbReference type="GO" id="GO:0015658">
    <property type="term" value="F:branched-chain amino acid transmembrane transporter activity"/>
    <property type="evidence" value="ECO:0007669"/>
    <property type="project" value="TreeGrafter"/>
</dbReference>
<dbReference type="PROSITE" id="PS00211">
    <property type="entry name" value="ABC_TRANSPORTER_1"/>
    <property type="match status" value="1"/>
</dbReference>
<keyword evidence="5" id="KW-0547">Nucleotide-binding</keyword>
<dbReference type="Gene3D" id="3.40.50.300">
    <property type="entry name" value="P-loop containing nucleotide triphosphate hydrolases"/>
    <property type="match status" value="1"/>
</dbReference>
<keyword evidence="4" id="KW-0997">Cell inner membrane</keyword>
<keyword evidence="4" id="KW-0472">Membrane</keyword>
<evidence type="ECO:0000256" key="7">
    <source>
        <dbReference type="ARBA" id="ARBA00022970"/>
    </source>
</evidence>
<dbReference type="GO" id="GO:0005524">
    <property type="term" value="F:ATP binding"/>
    <property type="evidence" value="ECO:0007669"/>
    <property type="project" value="UniProtKB-KW"/>
</dbReference>
<dbReference type="GO" id="GO:0016887">
    <property type="term" value="F:ATP hydrolysis activity"/>
    <property type="evidence" value="ECO:0007669"/>
    <property type="project" value="InterPro"/>
</dbReference>
<dbReference type="RefSeq" id="WP_114130274.1">
    <property type="nucleotide sequence ID" value="NZ_CP068436.1"/>
</dbReference>
<dbReference type="SMART" id="SM00382">
    <property type="entry name" value="AAA"/>
    <property type="match status" value="1"/>
</dbReference>
<evidence type="ECO:0000256" key="3">
    <source>
        <dbReference type="ARBA" id="ARBA00022475"/>
    </source>
</evidence>
<keyword evidence="3" id="KW-1003">Cell membrane</keyword>
<evidence type="ECO:0000313" key="9">
    <source>
        <dbReference type="EMBL" id="RCJ10376.1"/>
    </source>
</evidence>
<proteinExistence type="inferred from homology"/>
<dbReference type="Proteomes" id="UP000253501">
    <property type="component" value="Unassembled WGS sequence"/>
</dbReference>
<feature type="domain" description="ABC transporter" evidence="8">
    <location>
        <begin position="4"/>
        <end position="237"/>
    </location>
</feature>
<dbReference type="AlphaFoldDB" id="A0A367PTJ1"/>
<evidence type="ECO:0000256" key="4">
    <source>
        <dbReference type="ARBA" id="ARBA00022519"/>
    </source>
</evidence>
<organism evidence="9 10">
    <name type="scientific">Cupriavidus necator</name>
    <name type="common">Alcaligenes eutrophus</name>
    <name type="synonym">Ralstonia eutropha</name>
    <dbReference type="NCBI Taxonomy" id="106590"/>
    <lineage>
        <taxon>Bacteria</taxon>
        <taxon>Pseudomonadati</taxon>
        <taxon>Pseudomonadota</taxon>
        <taxon>Betaproteobacteria</taxon>
        <taxon>Burkholderiales</taxon>
        <taxon>Burkholderiaceae</taxon>
        <taxon>Cupriavidus</taxon>
    </lineage>
</organism>
<evidence type="ECO:0000256" key="5">
    <source>
        <dbReference type="ARBA" id="ARBA00022741"/>
    </source>
</evidence>
<dbReference type="EMBL" id="QDHA01000002">
    <property type="protein sequence ID" value="RCJ10376.1"/>
    <property type="molecule type" value="Genomic_DNA"/>
</dbReference>
<evidence type="ECO:0000256" key="6">
    <source>
        <dbReference type="ARBA" id="ARBA00022840"/>
    </source>
</evidence>
<dbReference type="PANTHER" id="PTHR43820">
    <property type="entry name" value="HIGH-AFFINITY BRANCHED-CHAIN AMINO ACID TRANSPORT ATP-BINDING PROTEIN LIVF"/>
    <property type="match status" value="1"/>
</dbReference>
<dbReference type="InterPro" id="IPR003593">
    <property type="entry name" value="AAA+_ATPase"/>
</dbReference>
<dbReference type="InterPro" id="IPR017871">
    <property type="entry name" value="ABC_transporter-like_CS"/>
</dbReference>
<keyword evidence="6 9" id="KW-0067">ATP-binding</keyword>
<gene>
    <name evidence="9" type="ORF">DDK22_00940</name>
</gene>
<keyword evidence="7" id="KW-0029">Amino-acid transport</keyword>
<reference evidence="9 10" key="1">
    <citation type="submission" date="2018-04" db="EMBL/GenBank/DDBJ databases">
        <title>Cupriavidus necator CR12 genome sequencing and assembly.</title>
        <authorList>
            <person name="Ben Fekih I."/>
            <person name="Mazhar H.S."/>
            <person name="Bello S.K."/>
            <person name="Rensing C."/>
        </authorList>
    </citation>
    <scope>NUCLEOTIDE SEQUENCE [LARGE SCALE GENOMIC DNA]</scope>
    <source>
        <strain evidence="9 10">CR12</strain>
    </source>
</reference>
<comment type="caution">
    <text evidence="9">The sequence shown here is derived from an EMBL/GenBank/DDBJ whole genome shotgun (WGS) entry which is preliminary data.</text>
</comment>
<evidence type="ECO:0000313" key="10">
    <source>
        <dbReference type="Proteomes" id="UP000253501"/>
    </source>
</evidence>
<dbReference type="InterPro" id="IPR052156">
    <property type="entry name" value="BCAA_Transport_ATP-bd_LivF"/>
</dbReference>
<evidence type="ECO:0000256" key="2">
    <source>
        <dbReference type="ARBA" id="ARBA00022448"/>
    </source>
</evidence>
<dbReference type="CDD" id="cd03224">
    <property type="entry name" value="ABC_TM1139_LivF_branched"/>
    <property type="match status" value="1"/>
</dbReference>
<dbReference type="PROSITE" id="PS50893">
    <property type="entry name" value="ABC_TRANSPORTER_2"/>
    <property type="match status" value="1"/>
</dbReference>
<comment type="similarity">
    <text evidence="1">Belongs to the ABC transporter superfamily.</text>
</comment>
<dbReference type="Pfam" id="PF00005">
    <property type="entry name" value="ABC_tran"/>
    <property type="match status" value="1"/>
</dbReference>